<dbReference type="InterPro" id="IPR009057">
    <property type="entry name" value="Homeodomain-like_sf"/>
</dbReference>
<protein>
    <submittedName>
        <fullName evidence="2">SANT/Myb domain</fullName>
    </submittedName>
    <submittedName>
        <fullName evidence="3">SANT/Myb_domain</fullName>
    </submittedName>
</protein>
<reference evidence="2" key="1">
    <citation type="submission" date="2023-06" db="EMBL/GenBank/DDBJ databases">
        <authorList>
            <person name="Kurt Z."/>
        </authorList>
    </citation>
    <scope>NUCLEOTIDE SEQUENCE</scope>
</reference>
<gene>
    <name evidence="3" type="ORF">HINF_LOCUS40877</name>
    <name evidence="2" type="ORF">HINF_LOCUS51470</name>
</gene>
<dbReference type="InterPro" id="IPR001005">
    <property type="entry name" value="SANT/Myb"/>
</dbReference>
<name>A0AA86QSI8_9EUKA</name>
<evidence type="ECO:0000313" key="3">
    <source>
        <dbReference type="EMBL" id="CAL6045099.1"/>
    </source>
</evidence>
<dbReference type="AlphaFoldDB" id="A0AA86QSI8"/>
<dbReference type="EMBL" id="CAXDID020000162">
    <property type="protein sequence ID" value="CAL6045099.1"/>
    <property type="molecule type" value="Genomic_DNA"/>
</dbReference>
<dbReference type="EMBL" id="CATOUU010000970">
    <property type="protein sequence ID" value="CAI9963825.1"/>
    <property type="molecule type" value="Genomic_DNA"/>
</dbReference>
<keyword evidence="4" id="KW-1185">Reference proteome</keyword>
<sequence length="120" mass="14518">MSNLIIQNTLLILQIQELKQQILELQVQIQKDHNEQTSINEGKQTRLHWNFYQDQLLLHLVMQFGFKNCRSIATEIKCRSEKQVYFRLRYLLELFTKNNCSQKLSLEWRQFLVNCKSIQM</sequence>
<accession>A0AA86QSI8</accession>
<keyword evidence="1" id="KW-0175">Coiled coil</keyword>
<organism evidence="2">
    <name type="scientific">Hexamita inflata</name>
    <dbReference type="NCBI Taxonomy" id="28002"/>
    <lineage>
        <taxon>Eukaryota</taxon>
        <taxon>Metamonada</taxon>
        <taxon>Diplomonadida</taxon>
        <taxon>Hexamitidae</taxon>
        <taxon>Hexamitinae</taxon>
        <taxon>Hexamita</taxon>
    </lineage>
</organism>
<dbReference type="Proteomes" id="UP001642409">
    <property type="component" value="Unassembled WGS sequence"/>
</dbReference>
<dbReference type="SUPFAM" id="SSF46689">
    <property type="entry name" value="Homeodomain-like"/>
    <property type="match status" value="1"/>
</dbReference>
<reference evidence="3 4" key="2">
    <citation type="submission" date="2024-07" db="EMBL/GenBank/DDBJ databases">
        <authorList>
            <person name="Akdeniz Z."/>
        </authorList>
    </citation>
    <scope>NUCLEOTIDE SEQUENCE [LARGE SCALE GENOMIC DNA]</scope>
</reference>
<comment type="caution">
    <text evidence="2">The sequence shown here is derived from an EMBL/GenBank/DDBJ whole genome shotgun (WGS) entry which is preliminary data.</text>
</comment>
<evidence type="ECO:0000313" key="2">
    <source>
        <dbReference type="EMBL" id="CAI9963825.1"/>
    </source>
</evidence>
<proteinExistence type="predicted"/>
<feature type="coiled-coil region" evidence="1">
    <location>
        <begin position="8"/>
        <end position="35"/>
    </location>
</feature>
<evidence type="ECO:0000313" key="4">
    <source>
        <dbReference type="Proteomes" id="UP001642409"/>
    </source>
</evidence>
<evidence type="ECO:0000256" key="1">
    <source>
        <dbReference type="SAM" id="Coils"/>
    </source>
</evidence>
<dbReference type="CDD" id="cd00167">
    <property type="entry name" value="SANT"/>
    <property type="match status" value="1"/>
</dbReference>